<organism evidence="1 2">
    <name type="scientific">Mycolicibacterium komossense</name>
    <dbReference type="NCBI Taxonomy" id="1779"/>
    <lineage>
        <taxon>Bacteria</taxon>
        <taxon>Bacillati</taxon>
        <taxon>Actinomycetota</taxon>
        <taxon>Actinomycetes</taxon>
        <taxon>Mycobacteriales</taxon>
        <taxon>Mycobacteriaceae</taxon>
        <taxon>Mycolicibacterium</taxon>
    </lineage>
</organism>
<keyword evidence="2" id="KW-1185">Reference proteome</keyword>
<evidence type="ECO:0000313" key="1">
    <source>
        <dbReference type="EMBL" id="MCV7227029.1"/>
    </source>
</evidence>
<reference evidence="1 2" key="1">
    <citation type="journal article" date="2022" name="BMC Genomics">
        <title>Comparative genome analysis of mycobacteria focusing on tRNA and non-coding RNA.</title>
        <authorList>
            <person name="Behra P.R.K."/>
            <person name="Pettersson B.M.F."/>
            <person name="Ramesh M."/>
            <person name="Das S."/>
            <person name="Dasgupta S."/>
            <person name="Kirsebom L.A."/>
        </authorList>
    </citation>
    <scope>NUCLEOTIDE SEQUENCE [LARGE SCALE GENOMIC DNA]</scope>
    <source>
        <strain evidence="1 2">DSM 44078</strain>
    </source>
</reference>
<name>A0ABT3CC54_9MYCO</name>
<proteinExistence type="predicted"/>
<comment type="caution">
    <text evidence="1">The sequence shown here is derived from an EMBL/GenBank/DDBJ whole genome shotgun (WGS) entry which is preliminary data.</text>
</comment>
<gene>
    <name evidence="1" type="ORF">H7J73_13420</name>
</gene>
<accession>A0ABT3CC54</accession>
<protein>
    <submittedName>
        <fullName evidence="1">Uncharacterized protein</fullName>
    </submittedName>
</protein>
<dbReference type="Proteomes" id="UP001526201">
    <property type="component" value="Unassembled WGS sequence"/>
</dbReference>
<evidence type="ECO:0000313" key="2">
    <source>
        <dbReference type="Proteomes" id="UP001526201"/>
    </source>
</evidence>
<dbReference type="EMBL" id="JACKTY010000029">
    <property type="protein sequence ID" value="MCV7227029.1"/>
    <property type="molecule type" value="Genomic_DNA"/>
</dbReference>
<sequence>MLDEVRKALDTGQPIELLGLVSMVIAATAPRQPVLLRPSEAQVPTGLDELISAFVEFQVLETTALLAVLRELVADDDLRDRCRREVDRRDDDLPRWLAELGKTGVDRAVRMSHILGDGDELLLGVRLADGQDLTCCVFIDHLSMSAVKDAFFVPEPIGSILAVAEAANTDPDTTFVGVELHEAHSSLAMALERHLPRVMQVESDTWPGSRALVQWVARLMPVARATSAAPHRNSAIEPDVSESFFASPDGVPFQELGHRTLLSHCIEQGTGDPLRWSAARLRLLLAGEDADNEAVELELQLNLPDLLRAFVPFAHATSGIRQELTEEAVAAIDDIADGYRAALLAAAERRDSVGVDDDSA</sequence>